<dbReference type="EMBL" id="KI658323">
    <property type="protein sequence ID" value="ETN82973.1"/>
    <property type="molecule type" value="Genomic_DNA"/>
</dbReference>
<keyword evidence="2" id="KW-1185">Reference proteome</keyword>
<proteinExistence type="predicted"/>
<reference evidence="2" key="1">
    <citation type="journal article" date="2014" name="Nat. Genet.">
        <title>Genome of the human hookworm Necator americanus.</title>
        <authorList>
            <person name="Tang Y.T."/>
            <person name="Gao X."/>
            <person name="Rosa B.A."/>
            <person name="Abubucker S."/>
            <person name="Hallsworth-Pepin K."/>
            <person name="Martin J."/>
            <person name="Tyagi R."/>
            <person name="Heizer E."/>
            <person name="Zhang X."/>
            <person name="Bhonagiri-Palsikar V."/>
            <person name="Minx P."/>
            <person name="Warren W.C."/>
            <person name="Wang Q."/>
            <person name="Zhan B."/>
            <person name="Hotez P.J."/>
            <person name="Sternberg P.W."/>
            <person name="Dougall A."/>
            <person name="Gaze S.T."/>
            <person name="Mulvenna J."/>
            <person name="Sotillo J."/>
            <person name="Ranganathan S."/>
            <person name="Rabelo E.M."/>
            <person name="Wilson R.K."/>
            <person name="Felgner P.L."/>
            <person name="Bethony J."/>
            <person name="Hawdon J.M."/>
            <person name="Gasser R.B."/>
            <person name="Loukas A."/>
            <person name="Mitreva M."/>
        </authorList>
    </citation>
    <scope>NUCLEOTIDE SEQUENCE [LARGE SCALE GENOMIC DNA]</scope>
</reference>
<dbReference type="KEGG" id="nai:NECAME_07627"/>
<dbReference type="Proteomes" id="UP000053676">
    <property type="component" value="Unassembled WGS sequence"/>
</dbReference>
<gene>
    <name evidence="1" type="ORF">NECAME_07627</name>
</gene>
<evidence type="ECO:0000313" key="2">
    <source>
        <dbReference type="Proteomes" id="UP000053676"/>
    </source>
</evidence>
<evidence type="ECO:0000313" key="1">
    <source>
        <dbReference type="EMBL" id="ETN82973.1"/>
    </source>
</evidence>
<name>W2TMH7_NECAM</name>
<sequence length="68" mass="7815">MLLEEEHSGVNIPSGSKREKPWFLQDMLENNGISLNGYTIIALQKEFQHPIRKIWKKTAGRSEATVFT</sequence>
<protein>
    <submittedName>
        <fullName evidence="1">Uncharacterized protein</fullName>
    </submittedName>
</protein>
<accession>W2TMH7</accession>
<dbReference type="AlphaFoldDB" id="W2TMH7"/>
<organism evidence="1 2">
    <name type="scientific">Necator americanus</name>
    <name type="common">Human hookworm</name>
    <dbReference type="NCBI Taxonomy" id="51031"/>
    <lineage>
        <taxon>Eukaryota</taxon>
        <taxon>Metazoa</taxon>
        <taxon>Ecdysozoa</taxon>
        <taxon>Nematoda</taxon>
        <taxon>Chromadorea</taxon>
        <taxon>Rhabditida</taxon>
        <taxon>Rhabditina</taxon>
        <taxon>Rhabditomorpha</taxon>
        <taxon>Strongyloidea</taxon>
        <taxon>Ancylostomatidae</taxon>
        <taxon>Bunostominae</taxon>
        <taxon>Necator</taxon>
    </lineage>
</organism>